<comment type="caution">
    <text evidence="2">The sequence shown here is derived from an EMBL/GenBank/DDBJ whole genome shotgun (WGS) entry which is preliminary data.</text>
</comment>
<evidence type="ECO:0000256" key="1">
    <source>
        <dbReference type="SAM" id="Phobius"/>
    </source>
</evidence>
<sequence length="228" mass="25092">MRNFIHSIISGCIFITLATFFFSCKKDAIPVRPVASLTVTNAIVGSVSFRVGNIVLPIFIYDYAQLSIIAGESDLYVWPAGDSAHPYFQQPKFYAENRGVYSVFLAGQAPNNVTGIVLQDNIPYHTDSTCGVRIINCSPNSQPLNITLSTSPMVNEVSNLTYLQHTDFKLYPAKAANTSYVFQVRNAADNTLLGSIALQTPRFANVTLVIKGMFGTSSFGIFRVRNDR</sequence>
<reference evidence="2 3" key="1">
    <citation type="submission" date="2016-03" db="EMBL/GenBank/DDBJ databases">
        <title>Niastella vici sp. nov., isolated from farmland soil.</title>
        <authorList>
            <person name="Chen L."/>
            <person name="Wang D."/>
            <person name="Yang S."/>
            <person name="Wang G."/>
        </authorList>
    </citation>
    <scope>NUCLEOTIDE SEQUENCE [LARGE SCALE GENOMIC DNA]</scope>
    <source>
        <strain evidence="2 3">DJ57</strain>
    </source>
</reference>
<name>A0A1V9FMV0_9BACT</name>
<proteinExistence type="predicted"/>
<keyword evidence="1" id="KW-0812">Transmembrane</keyword>
<keyword evidence="1" id="KW-0472">Membrane</keyword>
<protein>
    <recommendedName>
        <fullName evidence="4">DUF4397 domain-containing protein</fullName>
    </recommendedName>
</protein>
<keyword evidence="3" id="KW-1185">Reference proteome</keyword>
<evidence type="ECO:0000313" key="2">
    <source>
        <dbReference type="EMBL" id="OQP59684.1"/>
    </source>
</evidence>
<dbReference type="STRING" id="1703345.A3860_36555"/>
<gene>
    <name evidence="2" type="ORF">A3860_36555</name>
</gene>
<dbReference type="AlphaFoldDB" id="A0A1V9FMV0"/>
<dbReference type="EMBL" id="LVYD01000074">
    <property type="protein sequence ID" value="OQP59684.1"/>
    <property type="molecule type" value="Genomic_DNA"/>
</dbReference>
<accession>A0A1V9FMV0</accession>
<dbReference type="RefSeq" id="WP_081154341.1">
    <property type="nucleotide sequence ID" value="NZ_LVYD01000074.1"/>
</dbReference>
<organism evidence="2 3">
    <name type="scientific">Niastella vici</name>
    <dbReference type="NCBI Taxonomy" id="1703345"/>
    <lineage>
        <taxon>Bacteria</taxon>
        <taxon>Pseudomonadati</taxon>
        <taxon>Bacteroidota</taxon>
        <taxon>Chitinophagia</taxon>
        <taxon>Chitinophagales</taxon>
        <taxon>Chitinophagaceae</taxon>
        <taxon>Niastella</taxon>
    </lineage>
</organism>
<dbReference type="OrthoDB" id="751045at2"/>
<evidence type="ECO:0000313" key="3">
    <source>
        <dbReference type="Proteomes" id="UP000192796"/>
    </source>
</evidence>
<feature type="transmembrane region" description="Helical" evidence="1">
    <location>
        <begin position="6"/>
        <end position="24"/>
    </location>
</feature>
<dbReference type="Proteomes" id="UP000192796">
    <property type="component" value="Unassembled WGS sequence"/>
</dbReference>
<dbReference type="PROSITE" id="PS51257">
    <property type="entry name" value="PROKAR_LIPOPROTEIN"/>
    <property type="match status" value="1"/>
</dbReference>
<keyword evidence="1" id="KW-1133">Transmembrane helix</keyword>
<evidence type="ECO:0008006" key="4">
    <source>
        <dbReference type="Google" id="ProtNLM"/>
    </source>
</evidence>